<keyword evidence="7" id="KW-0663">Pyridoxal phosphate</keyword>
<dbReference type="GO" id="GO:0046872">
    <property type="term" value="F:metal ion binding"/>
    <property type="evidence" value="ECO:0007669"/>
    <property type="project" value="UniProtKB-KW"/>
</dbReference>
<comment type="pathway">
    <text evidence="2">Cofactor biosynthesis; thiamine diphosphate biosynthesis.</text>
</comment>
<reference evidence="14 15" key="1">
    <citation type="submission" date="2020-05" db="EMBL/GenBank/DDBJ databases">
        <title>Horizontal transmission and recombination maintain forever young bacterial symbiont genomes.</title>
        <authorList>
            <person name="Russell S.L."/>
            <person name="Pepper-Tunick E."/>
            <person name="Svedberg J."/>
            <person name="Byrne A."/>
            <person name="Ruelas Castillo J."/>
            <person name="Vollmers C."/>
            <person name="Beinart R.A."/>
            <person name="Corbett-Detig R."/>
        </authorList>
    </citation>
    <scope>NUCLEOTIDE SEQUENCE [LARGE SCALE GENOMIC DNA]</scope>
    <source>
        <strain evidence="14">Santa_Monica_outfall</strain>
    </source>
</reference>
<keyword evidence="9" id="KW-0408">Iron</keyword>
<evidence type="ECO:0000256" key="12">
    <source>
        <dbReference type="SAM" id="Phobius"/>
    </source>
</evidence>
<dbReference type="RefSeq" id="WP_172840230.1">
    <property type="nucleotide sequence ID" value="NZ_CP054491.1"/>
</dbReference>
<dbReference type="InterPro" id="IPR035965">
    <property type="entry name" value="PAS-like_dom_sf"/>
</dbReference>
<dbReference type="CDD" id="cd00130">
    <property type="entry name" value="PAS"/>
    <property type="match status" value="1"/>
</dbReference>
<keyword evidence="15" id="KW-1185">Reference proteome</keyword>
<dbReference type="AlphaFoldDB" id="A0A6N0HYQ2"/>
<sequence length="437" mass="49341">MAGDAQARDRPNNSDLTPVTLQLRWHHQFQFAGYYAALEKGYYRDAGLEVKIVAGNPDRSPINEILLGRADYGVDNSGILHRRLQGEPLVALAAIFQHSPSILLTRTDSGINSPHELVGRTIMSVSNTADAAFIAMLQNEGIALDSVEIINDRYNLEAFITGEVDALNAYITNEPYLLYERGIASSIIKPRNYGIDFYSDILFTSEALVHSDPEQVSAFRTASLRGWHYALTFPEEIIELIQSRYGSSHSIDHLHYEADTIRKLIVPDLVQIGHMNPGRWKAMAETYQQAGLIEPGYTLDGFIFDSVHGHIHDDRLWSNQAFRVAIVALFLIGLITLILLVFNSRLQREIGERRTTEEKLRQSESNIRSVFDNLQETFYRADTQGRVVTVSPSIEKLTGYTQQEMIGRNLSELYIDPRQRQQLIDAIQEQGGAGYWI</sequence>
<keyword evidence="5" id="KW-0808">Transferase</keyword>
<keyword evidence="6" id="KW-0479">Metal-binding</keyword>
<keyword evidence="8" id="KW-0784">Thiamine biosynthesis</keyword>
<dbReference type="InterPro" id="IPR015168">
    <property type="entry name" value="SsuA/THI5"/>
</dbReference>
<keyword evidence="12" id="KW-1133">Transmembrane helix</keyword>
<feature type="transmembrane region" description="Helical" evidence="12">
    <location>
        <begin position="321"/>
        <end position="342"/>
    </location>
</feature>
<evidence type="ECO:0000256" key="5">
    <source>
        <dbReference type="ARBA" id="ARBA00022679"/>
    </source>
</evidence>
<proteinExistence type="inferred from homology"/>
<dbReference type="SUPFAM" id="SSF53850">
    <property type="entry name" value="Periplasmic binding protein-like II"/>
    <property type="match status" value="1"/>
</dbReference>
<evidence type="ECO:0000313" key="14">
    <source>
        <dbReference type="EMBL" id="QKQ27504.1"/>
    </source>
</evidence>
<evidence type="ECO:0000256" key="2">
    <source>
        <dbReference type="ARBA" id="ARBA00004948"/>
    </source>
</evidence>
<dbReference type="SUPFAM" id="SSF55785">
    <property type="entry name" value="PYP-like sensor domain (PAS domain)"/>
    <property type="match status" value="1"/>
</dbReference>
<dbReference type="InterPro" id="IPR000014">
    <property type="entry name" value="PAS"/>
</dbReference>
<dbReference type="Proteomes" id="UP000509658">
    <property type="component" value="Chromosome"/>
</dbReference>
<organism evidence="14 15">
    <name type="scientific">Candidatus Reidiella endopervernicosa</name>
    <dbReference type="NCBI Taxonomy" id="2738883"/>
    <lineage>
        <taxon>Bacteria</taxon>
        <taxon>Pseudomonadati</taxon>
        <taxon>Pseudomonadota</taxon>
        <taxon>Gammaproteobacteria</taxon>
        <taxon>Candidatus Reidiella</taxon>
    </lineage>
</organism>
<evidence type="ECO:0000256" key="3">
    <source>
        <dbReference type="ARBA" id="ARBA00009406"/>
    </source>
</evidence>
<dbReference type="InterPro" id="IPR013767">
    <property type="entry name" value="PAS_fold"/>
</dbReference>
<dbReference type="Gene3D" id="3.40.190.10">
    <property type="entry name" value="Periplasmic binding protein-like II"/>
    <property type="match status" value="2"/>
</dbReference>
<dbReference type="SMART" id="SM00091">
    <property type="entry name" value="PAS"/>
    <property type="match status" value="1"/>
</dbReference>
<evidence type="ECO:0000256" key="1">
    <source>
        <dbReference type="ARBA" id="ARBA00003469"/>
    </source>
</evidence>
<evidence type="ECO:0000256" key="8">
    <source>
        <dbReference type="ARBA" id="ARBA00022977"/>
    </source>
</evidence>
<dbReference type="GO" id="GO:0006355">
    <property type="term" value="P:regulation of DNA-templated transcription"/>
    <property type="evidence" value="ECO:0007669"/>
    <property type="project" value="InterPro"/>
</dbReference>
<dbReference type="EMBL" id="CP054491">
    <property type="protein sequence ID" value="QKQ27504.1"/>
    <property type="molecule type" value="Genomic_DNA"/>
</dbReference>
<comment type="subunit">
    <text evidence="4">Homodimer.</text>
</comment>
<name>A0A6N0HYQ2_9GAMM</name>
<dbReference type="NCBIfam" id="TIGR00229">
    <property type="entry name" value="sensory_box"/>
    <property type="match status" value="1"/>
</dbReference>
<accession>A0A6N0HYQ2</accession>
<comment type="catalytic activity">
    <reaction evidence="11">
        <text>N(6)-(pyridoxal phosphate)-L-lysyl-[4-amino-5-hydroxymethyl-2-methylpyrimidine phosphate synthase] + L-histidyl-[4-amino-5-hydroxymethyl-2-methylpyrimidine phosphate synthase] + 2 Fe(3+) + 4 H2O = L-lysyl-[4-amino-5-hydroxymethyl-2-methylpyrimidine phosphate synthase] + (2S)-2-amino-5-hydroxy-4-oxopentanoyl-[4-amino-5-hydroxymethyl-2-methylpyrimidine phosphate synthase] + 4-amino-2-methyl-5-(phosphooxymethyl)pyrimidine + 3-oxopropanoate + 2 Fe(2+) + 2 H(+)</text>
        <dbReference type="Rhea" id="RHEA:65756"/>
        <dbReference type="Rhea" id="RHEA-COMP:16892"/>
        <dbReference type="Rhea" id="RHEA-COMP:16893"/>
        <dbReference type="Rhea" id="RHEA-COMP:16894"/>
        <dbReference type="Rhea" id="RHEA-COMP:16895"/>
        <dbReference type="ChEBI" id="CHEBI:15377"/>
        <dbReference type="ChEBI" id="CHEBI:15378"/>
        <dbReference type="ChEBI" id="CHEBI:29033"/>
        <dbReference type="ChEBI" id="CHEBI:29034"/>
        <dbReference type="ChEBI" id="CHEBI:29969"/>
        <dbReference type="ChEBI" id="CHEBI:29979"/>
        <dbReference type="ChEBI" id="CHEBI:33190"/>
        <dbReference type="ChEBI" id="CHEBI:58354"/>
        <dbReference type="ChEBI" id="CHEBI:143915"/>
        <dbReference type="ChEBI" id="CHEBI:157692"/>
    </reaction>
    <physiologicalReaction direction="left-to-right" evidence="11">
        <dbReference type="Rhea" id="RHEA:65757"/>
    </physiologicalReaction>
</comment>
<gene>
    <name evidence="14" type="ORF">HUE57_15350</name>
</gene>
<evidence type="ECO:0000256" key="9">
    <source>
        <dbReference type="ARBA" id="ARBA00023004"/>
    </source>
</evidence>
<comment type="function">
    <text evidence="1">Responsible for the formation of the pyrimidine heterocycle in the thiamine biosynthesis pathway. Catalyzes the formation of hydroxymethylpyrimidine phosphate (HMP-P) from histidine and pyridoxal phosphate (PLP). The protein uses PLP and the active site histidine to form HMP-P, generating an inactive enzyme. The enzyme can only undergo a single turnover, which suggests it is a suicide enzyme.</text>
</comment>
<feature type="domain" description="PAS" evidence="13">
    <location>
        <begin position="363"/>
        <end position="429"/>
    </location>
</feature>
<evidence type="ECO:0000256" key="7">
    <source>
        <dbReference type="ARBA" id="ARBA00022898"/>
    </source>
</evidence>
<dbReference type="Pfam" id="PF00989">
    <property type="entry name" value="PAS"/>
    <property type="match status" value="1"/>
</dbReference>
<comment type="similarity">
    <text evidence="3">Belongs to the NMT1/THI5 family.</text>
</comment>
<evidence type="ECO:0000256" key="6">
    <source>
        <dbReference type="ARBA" id="ARBA00022723"/>
    </source>
</evidence>
<keyword evidence="12" id="KW-0472">Membrane</keyword>
<dbReference type="InterPro" id="IPR027939">
    <property type="entry name" value="NMT1/THI5"/>
</dbReference>
<keyword evidence="12" id="KW-0812">Transmembrane</keyword>
<dbReference type="PANTHER" id="PTHR31528">
    <property type="entry name" value="4-AMINO-5-HYDROXYMETHYL-2-METHYLPYRIMIDINE PHOSPHATE SYNTHASE THI11-RELATED"/>
    <property type="match status" value="1"/>
</dbReference>
<evidence type="ECO:0000259" key="13">
    <source>
        <dbReference type="PROSITE" id="PS50112"/>
    </source>
</evidence>
<dbReference type="Pfam" id="PF09084">
    <property type="entry name" value="NMT1"/>
    <property type="match status" value="1"/>
</dbReference>
<evidence type="ECO:0000256" key="10">
    <source>
        <dbReference type="ARBA" id="ARBA00033171"/>
    </source>
</evidence>
<evidence type="ECO:0000313" key="15">
    <source>
        <dbReference type="Proteomes" id="UP000509658"/>
    </source>
</evidence>
<dbReference type="Gene3D" id="3.30.450.20">
    <property type="entry name" value="PAS domain"/>
    <property type="match status" value="1"/>
</dbReference>
<evidence type="ECO:0000256" key="4">
    <source>
        <dbReference type="ARBA" id="ARBA00011738"/>
    </source>
</evidence>
<evidence type="ECO:0000256" key="11">
    <source>
        <dbReference type="ARBA" id="ARBA00048179"/>
    </source>
</evidence>
<dbReference type="GO" id="GO:0016740">
    <property type="term" value="F:transferase activity"/>
    <property type="evidence" value="ECO:0007669"/>
    <property type="project" value="UniProtKB-KW"/>
</dbReference>
<dbReference type="PANTHER" id="PTHR31528:SF1">
    <property type="entry name" value="4-AMINO-5-HYDROXYMETHYL-2-METHYLPYRIMIDINE PHOSPHATE SYNTHASE THI11-RELATED"/>
    <property type="match status" value="1"/>
</dbReference>
<dbReference type="PROSITE" id="PS50112">
    <property type="entry name" value="PAS"/>
    <property type="match status" value="1"/>
</dbReference>
<protein>
    <recommendedName>
        <fullName evidence="10">Thiamine pyrimidine synthase</fullName>
    </recommendedName>
</protein>
<dbReference type="GO" id="GO:0009228">
    <property type="term" value="P:thiamine biosynthetic process"/>
    <property type="evidence" value="ECO:0007669"/>
    <property type="project" value="UniProtKB-KW"/>
</dbReference>
<dbReference type="KEGG" id="rev:HUE57_15350"/>